<feature type="binding site" evidence="12">
    <location>
        <position position="92"/>
    </location>
    <ligand>
        <name>L-glutamine</name>
        <dbReference type="ChEBI" id="CHEBI:58359"/>
    </ligand>
</feature>
<dbReference type="InterPro" id="IPR006426">
    <property type="entry name" value="Asn_synth_AEB"/>
</dbReference>
<dbReference type="EC" id="6.3.5.4" evidence="2"/>
<feature type="domain" description="Glutamine amidotransferase type-2" evidence="14">
    <location>
        <begin position="2"/>
        <end position="178"/>
    </location>
</feature>
<evidence type="ECO:0000256" key="1">
    <source>
        <dbReference type="ARBA" id="ARBA00005752"/>
    </source>
</evidence>
<keyword evidence="16" id="KW-1185">Reference proteome</keyword>
<evidence type="ECO:0000256" key="11">
    <source>
        <dbReference type="PIRSR" id="PIRSR001589-1"/>
    </source>
</evidence>
<comment type="similarity">
    <text evidence="1">Belongs to the asparagine synthetase family.</text>
</comment>
<proteinExistence type="inferred from homology"/>
<evidence type="ECO:0000256" key="5">
    <source>
        <dbReference type="ARBA" id="ARBA00022741"/>
    </source>
</evidence>
<dbReference type="Gene3D" id="3.60.20.10">
    <property type="entry name" value="Glutamine Phosphoribosylpyrophosphate, subunit 1, domain 1"/>
    <property type="match status" value="1"/>
</dbReference>
<dbReference type="STRING" id="272627.CCC_02959"/>
<evidence type="ECO:0000256" key="4">
    <source>
        <dbReference type="ARBA" id="ARBA00022605"/>
    </source>
</evidence>
<evidence type="ECO:0000256" key="10">
    <source>
        <dbReference type="ARBA" id="ARBA00048741"/>
    </source>
</evidence>
<dbReference type="GO" id="GO:0005829">
    <property type="term" value="C:cytosol"/>
    <property type="evidence" value="ECO:0007669"/>
    <property type="project" value="TreeGrafter"/>
</dbReference>
<comment type="catalytic activity">
    <reaction evidence="10">
        <text>L-aspartate + L-glutamine + ATP + H2O = L-asparagine + L-glutamate + AMP + diphosphate + H(+)</text>
        <dbReference type="Rhea" id="RHEA:12228"/>
        <dbReference type="ChEBI" id="CHEBI:15377"/>
        <dbReference type="ChEBI" id="CHEBI:15378"/>
        <dbReference type="ChEBI" id="CHEBI:29985"/>
        <dbReference type="ChEBI" id="CHEBI:29991"/>
        <dbReference type="ChEBI" id="CHEBI:30616"/>
        <dbReference type="ChEBI" id="CHEBI:33019"/>
        <dbReference type="ChEBI" id="CHEBI:58048"/>
        <dbReference type="ChEBI" id="CHEBI:58359"/>
        <dbReference type="ChEBI" id="CHEBI:456215"/>
        <dbReference type="EC" id="6.3.5.4"/>
    </reaction>
</comment>
<protein>
    <recommendedName>
        <fullName evidence="2">asparagine synthase (glutamine-hydrolyzing)</fullName>
        <ecNumber evidence="2">6.3.5.4</ecNumber>
    </recommendedName>
</protein>
<keyword evidence="3" id="KW-0436">Ligase</keyword>
<dbReference type="Gene3D" id="3.40.50.620">
    <property type="entry name" value="HUPs"/>
    <property type="match status" value="1"/>
</dbReference>
<keyword evidence="5 12" id="KW-0547">Nucleotide-binding</keyword>
<dbReference type="PIRSF" id="PIRSF001589">
    <property type="entry name" value="Asn_synthetase_glu-h"/>
    <property type="match status" value="1"/>
</dbReference>
<dbReference type="GO" id="GO:0006529">
    <property type="term" value="P:asparagine biosynthetic process"/>
    <property type="evidence" value="ECO:0007669"/>
    <property type="project" value="UniProtKB-KW"/>
</dbReference>
<dbReference type="SUPFAM" id="SSF56235">
    <property type="entry name" value="N-terminal nucleophile aminohydrolases (Ntn hydrolases)"/>
    <property type="match status" value="1"/>
</dbReference>
<dbReference type="InterPro" id="IPR017932">
    <property type="entry name" value="GATase_2_dom"/>
</dbReference>
<dbReference type="SUPFAM" id="SSF52402">
    <property type="entry name" value="Adenine nucleotide alpha hydrolases-like"/>
    <property type="match status" value="1"/>
</dbReference>
<dbReference type="PANTHER" id="PTHR11772:SF2">
    <property type="entry name" value="ASPARAGINE SYNTHETASE [GLUTAMINE-HYDROLYZING]"/>
    <property type="match status" value="1"/>
</dbReference>
<dbReference type="EMBL" id="JXSL01000020">
    <property type="protein sequence ID" value="KIM00171.1"/>
    <property type="molecule type" value="Genomic_DNA"/>
</dbReference>
<dbReference type="InterPro" id="IPR001962">
    <property type="entry name" value="Asn_synthase"/>
</dbReference>
<keyword evidence="6 12" id="KW-0067">ATP-binding</keyword>
<dbReference type="RefSeq" id="WP_009868737.1">
    <property type="nucleotide sequence ID" value="NZ_JXSL01000020.1"/>
</dbReference>
<keyword evidence="8 11" id="KW-0315">Glutamine amidotransferase</keyword>
<sequence length="498" mass="54434">MCGIAATIGLSDATAFTSLFGAIGHRGPDESGIRESGDIRIGMHRLAIVGRMGDSVPLIGADGLVLAFNGEIYNHQALRADFPDYPFAGQSDAEVLFPLLKRHGLGGLDRLRGMFAFVLTDMESGEFLAVRDPFGIKPLYYAETGGGFAFASEMKAFAAMGITPRFLPPGHLLTRHGLRRWYRVPGRFRLSRRPNLRALLERAVASHLPPEGPCGVFLSGGLDSSLVAALAARSRPDMVAYSVVLPGSPDEEPAALMAAHLGIRHKVLRATADDIRAALPEVIGALESFNPIMVRNAVPLYLLSKMAAKDCKVVLGGDGADELFAGYDYLSRVPRRFWPQAMDYGFSNLHRTELQRVDRMTMAHGLELRVPFLDREVAEAAVNLPLSAKFGIKDGTPMPKLALREAAEGLLPPSIQWRRKLPLADGSGFGGLDLGAGRDKADPVPGWDVGDEDAVAFFPLWRVRFPLARPDSAIWRDCGRYHDFEECHGRPLLELFRR</sequence>
<evidence type="ECO:0000256" key="6">
    <source>
        <dbReference type="ARBA" id="ARBA00022840"/>
    </source>
</evidence>
<evidence type="ECO:0000313" key="15">
    <source>
        <dbReference type="EMBL" id="KIM00171.1"/>
    </source>
</evidence>
<dbReference type="InterPro" id="IPR029055">
    <property type="entry name" value="Ntn_hydrolases_N"/>
</dbReference>
<feature type="binding site" evidence="12">
    <location>
        <position position="243"/>
    </location>
    <ligand>
        <name>ATP</name>
        <dbReference type="ChEBI" id="CHEBI:30616"/>
    </ligand>
</feature>
<keyword evidence="4 11" id="KW-0028">Amino-acid biosynthesis</keyword>
<dbReference type="PROSITE" id="PS51278">
    <property type="entry name" value="GATASE_TYPE_2"/>
    <property type="match status" value="1"/>
</dbReference>
<name>A0A0C2YZV3_PARME</name>
<accession>A0A0C2YZV3</accession>
<dbReference type="Proteomes" id="UP000031971">
    <property type="component" value="Unassembled WGS sequence"/>
</dbReference>
<dbReference type="CDD" id="cd01991">
    <property type="entry name" value="Asn_synthase_B_C"/>
    <property type="match status" value="1"/>
</dbReference>
<feature type="site" description="Important for beta-aspartyl-AMP intermediate formation" evidence="13">
    <location>
        <position position="318"/>
    </location>
</feature>
<gene>
    <name evidence="15" type="ORF">CCC_02959</name>
</gene>
<evidence type="ECO:0000256" key="2">
    <source>
        <dbReference type="ARBA" id="ARBA00012737"/>
    </source>
</evidence>
<comment type="caution">
    <text evidence="15">The sequence shown here is derived from an EMBL/GenBank/DDBJ whole genome shotgun (WGS) entry which is preliminary data.</text>
</comment>
<dbReference type="InterPro" id="IPR050795">
    <property type="entry name" value="Asn_Synthetase"/>
</dbReference>
<dbReference type="InterPro" id="IPR014729">
    <property type="entry name" value="Rossmann-like_a/b/a_fold"/>
</dbReference>
<evidence type="ECO:0000256" key="3">
    <source>
        <dbReference type="ARBA" id="ARBA00022598"/>
    </source>
</evidence>
<organism evidence="15 16">
    <name type="scientific">Paramagnetospirillum magnetotacticum MS-1</name>
    <dbReference type="NCBI Taxonomy" id="272627"/>
    <lineage>
        <taxon>Bacteria</taxon>
        <taxon>Pseudomonadati</taxon>
        <taxon>Pseudomonadota</taxon>
        <taxon>Alphaproteobacteria</taxon>
        <taxon>Rhodospirillales</taxon>
        <taxon>Magnetospirillaceae</taxon>
        <taxon>Paramagnetospirillum</taxon>
    </lineage>
</organism>
<feature type="active site" description="For GATase activity" evidence="11">
    <location>
        <position position="2"/>
    </location>
</feature>
<dbReference type="Pfam" id="PF13537">
    <property type="entry name" value="GATase_7"/>
    <property type="match status" value="1"/>
</dbReference>
<dbReference type="AlphaFoldDB" id="A0A0C2YZV3"/>
<comment type="pathway">
    <text evidence="9">Amino-acid biosynthesis.</text>
</comment>
<evidence type="ECO:0000256" key="9">
    <source>
        <dbReference type="ARBA" id="ARBA00029440"/>
    </source>
</evidence>
<keyword evidence="7 11" id="KW-0061">Asparagine biosynthesis</keyword>
<dbReference type="Pfam" id="PF00733">
    <property type="entry name" value="Asn_synthase"/>
    <property type="match status" value="2"/>
</dbReference>
<evidence type="ECO:0000256" key="7">
    <source>
        <dbReference type="ARBA" id="ARBA00022888"/>
    </source>
</evidence>
<evidence type="ECO:0000256" key="13">
    <source>
        <dbReference type="PIRSR" id="PIRSR001589-3"/>
    </source>
</evidence>
<dbReference type="InterPro" id="IPR033738">
    <property type="entry name" value="AsnB_N"/>
</dbReference>
<reference evidence="15 16" key="1">
    <citation type="submission" date="2015-01" db="EMBL/GenBank/DDBJ databases">
        <title>Genome Sequence of Magnetospirillum magnetotacticum Strain MS-1.</title>
        <authorList>
            <person name="Marinov G.K."/>
            <person name="Smalley M.D."/>
            <person name="DeSalvo G."/>
        </authorList>
    </citation>
    <scope>NUCLEOTIDE SEQUENCE [LARGE SCALE GENOMIC DNA]</scope>
    <source>
        <strain evidence="15 16">MS-1</strain>
    </source>
</reference>
<evidence type="ECO:0000313" key="16">
    <source>
        <dbReference type="Proteomes" id="UP000031971"/>
    </source>
</evidence>
<evidence type="ECO:0000256" key="12">
    <source>
        <dbReference type="PIRSR" id="PIRSR001589-2"/>
    </source>
</evidence>
<dbReference type="PANTHER" id="PTHR11772">
    <property type="entry name" value="ASPARAGINE SYNTHETASE"/>
    <property type="match status" value="1"/>
</dbReference>
<dbReference type="CDD" id="cd00712">
    <property type="entry name" value="AsnB"/>
    <property type="match status" value="1"/>
</dbReference>
<dbReference type="GO" id="GO:0005524">
    <property type="term" value="F:ATP binding"/>
    <property type="evidence" value="ECO:0007669"/>
    <property type="project" value="UniProtKB-KW"/>
</dbReference>
<dbReference type="GO" id="GO:0004066">
    <property type="term" value="F:asparagine synthase (glutamine-hydrolyzing) activity"/>
    <property type="evidence" value="ECO:0007669"/>
    <property type="project" value="UniProtKB-EC"/>
</dbReference>
<evidence type="ECO:0000259" key="14">
    <source>
        <dbReference type="PROSITE" id="PS51278"/>
    </source>
</evidence>
<evidence type="ECO:0000256" key="8">
    <source>
        <dbReference type="ARBA" id="ARBA00022962"/>
    </source>
</evidence>